<keyword evidence="7" id="KW-0051">Antiviral defense</keyword>
<keyword evidence="3" id="KW-0548">Nucleotidyltransferase</keyword>
<dbReference type="PRINTS" id="PR00866">
    <property type="entry name" value="RNADNAPOLMS"/>
</dbReference>
<dbReference type="EC" id="2.7.7.49" evidence="1"/>
<evidence type="ECO:0000256" key="1">
    <source>
        <dbReference type="ARBA" id="ARBA00012493"/>
    </source>
</evidence>
<keyword evidence="2" id="KW-0808">Transferase</keyword>
<keyword evidence="4" id="KW-0479">Metal-binding</keyword>
<dbReference type="PROSITE" id="PS50878">
    <property type="entry name" value="RT_POL"/>
    <property type="match status" value="1"/>
</dbReference>
<proteinExistence type="inferred from homology"/>
<dbReference type="SUPFAM" id="SSF56672">
    <property type="entry name" value="DNA/RNA polymerases"/>
    <property type="match status" value="1"/>
</dbReference>
<dbReference type="PANTHER" id="PTHR34047:SF7">
    <property type="entry name" value="RNA-DIRECTED DNA POLYMERASE"/>
    <property type="match status" value="1"/>
</dbReference>
<comment type="caution">
    <text evidence="11">The sequence shown here is derived from an EMBL/GenBank/DDBJ whole genome shotgun (WGS) entry which is preliminary data.</text>
</comment>
<keyword evidence="12" id="KW-1185">Reference proteome</keyword>
<evidence type="ECO:0000256" key="8">
    <source>
        <dbReference type="ARBA" id="ARBA00034120"/>
    </source>
</evidence>
<evidence type="ECO:0000256" key="2">
    <source>
        <dbReference type="ARBA" id="ARBA00022679"/>
    </source>
</evidence>
<evidence type="ECO:0000256" key="9">
    <source>
        <dbReference type="ARBA" id="ARBA00048173"/>
    </source>
</evidence>
<evidence type="ECO:0000256" key="7">
    <source>
        <dbReference type="ARBA" id="ARBA00023118"/>
    </source>
</evidence>
<keyword evidence="5" id="KW-0460">Magnesium</keyword>
<dbReference type="InterPro" id="IPR000477">
    <property type="entry name" value="RT_dom"/>
</dbReference>
<feature type="domain" description="Reverse transcriptase" evidence="10">
    <location>
        <begin position="48"/>
        <end position="258"/>
    </location>
</feature>
<evidence type="ECO:0000256" key="3">
    <source>
        <dbReference type="ARBA" id="ARBA00022695"/>
    </source>
</evidence>
<evidence type="ECO:0000256" key="4">
    <source>
        <dbReference type="ARBA" id="ARBA00022723"/>
    </source>
</evidence>
<gene>
    <name evidence="11" type="ORF">ACFFLE_03495</name>
</gene>
<dbReference type="NCBIfam" id="NF038233">
    <property type="entry name" value="retron_St85_RT"/>
    <property type="match status" value="1"/>
</dbReference>
<dbReference type="CDD" id="cd03487">
    <property type="entry name" value="RT_Bac_retron_II"/>
    <property type="match status" value="1"/>
</dbReference>
<name>A0ABV5Z480_9STAP</name>
<dbReference type="EMBL" id="JBHMAH010000009">
    <property type="protein sequence ID" value="MFB9860170.1"/>
    <property type="molecule type" value="Genomic_DNA"/>
</dbReference>
<evidence type="ECO:0000259" key="10">
    <source>
        <dbReference type="PROSITE" id="PS50878"/>
    </source>
</evidence>
<comment type="similarity">
    <text evidence="8">Belongs to the bacterial reverse transcriptase family.</text>
</comment>
<evidence type="ECO:0000313" key="12">
    <source>
        <dbReference type="Proteomes" id="UP001589740"/>
    </source>
</evidence>
<dbReference type="InterPro" id="IPR043502">
    <property type="entry name" value="DNA/RNA_pol_sf"/>
</dbReference>
<keyword evidence="6 11" id="KW-0695">RNA-directed DNA polymerase</keyword>
<sequence>MDIIELEKNLRKHDHKEEILEYVKNLNKKEVPVIFDNIHLARLININEDQFFSVLFSPKNHMTTFSIPKKRNGKREISKPSPVLMHCQRWILDNILYKLKAHHKAKGFKKNISIVDNAKEHINKEYVLNIDIKDFFKNINNKKVFILFKSIGYSEKVSLTLSNLCTFNNYLPQGAPTSPHISNLILIKLDNRIEAYAQKNNLTYTRYADDITLSGSKEVYKSIKVISEILNDEGFEIKKEKTRVQPYYSRQEVTGLVVNDKVSVPKEYIKQLRQELYYIRTRGMENHLTFNDKFFVSNYREYILGKINFLKMVDSKKGNFYLNEFLEIWDKR</sequence>
<protein>
    <recommendedName>
        <fullName evidence="1">RNA-directed DNA polymerase</fullName>
        <ecNumber evidence="1">2.7.7.49</ecNumber>
    </recommendedName>
</protein>
<reference evidence="11 12" key="1">
    <citation type="submission" date="2024-09" db="EMBL/GenBank/DDBJ databases">
        <authorList>
            <person name="Sun Q."/>
            <person name="Mori K."/>
        </authorList>
    </citation>
    <scope>NUCLEOTIDE SEQUENCE [LARGE SCALE GENOMIC DNA]</scope>
    <source>
        <strain evidence="11 12">JCM 12822</strain>
    </source>
</reference>
<dbReference type="InterPro" id="IPR051083">
    <property type="entry name" value="GrpII_Intron_Splice-Mob/Def"/>
</dbReference>
<evidence type="ECO:0000313" key="11">
    <source>
        <dbReference type="EMBL" id="MFB9860170.1"/>
    </source>
</evidence>
<evidence type="ECO:0000256" key="5">
    <source>
        <dbReference type="ARBA" id="ARBA00022842"/>
    </source>
</evidence>
<dbReference type="InterPro" id="IPR000123">
    <property type="entry name" value="Reverse_transcriptase_msDNA"/>
</dbReference>
<dbReference type="PANTHER" id="PTHR34047">
    <property type="entry name" value="NUCLEAR INTRON MATURASE 1, MITOCHONDRIAL-RELATED"/>
    <property type="match status" value="1"/>
</dbReference>
<comment type="catalytic activity">
    <reaction evidence="9">
        <text>DNA(n) + a 2'-deoxyribonucleoside 5'-triphosphate = DNA(n+1) + diphosphate</text>
        <dbReference type="Rhea" id="RHEA:22508"/>
        <dbReference type="Rhea" id="RHEA-COMP:17339"/>
        <dbReference type="Rhea" id="RHEA-COMP:17340"/>
        <dbReference type="ChEBI" id="CHEBI:33019"/>
        <dbReference type="ChEBI" id="CHEBI:61560"/>
        <dbReference type="ChEBI" id="CHEBI:173112"/>
        <dbReference type="EC" id="2.7.7.49"/>
    </reaction>
</comment>
<dbReference type="RefSeq" id="WP_380569768.1">
    <property type="nucleotide sequence ID" value="NZ_JBHMAH010000009.1"/>
</dbReference>
<evidence type="ECO:0000256" key="6">
    <source>
        <dbReference type="ARBA" id="ARBA00022918"/>
    </source>
</evidence>
<dbReference type="GO" id="GO:0003964">
    <property type="term" value="F:RNA-directed DNA polymerase activity"/>
    <property type="evidence" value="ECO:0007669"/>
    <property type="project" value="UniProtKB-KW"/>
</dbReference>
<organism evidence="11 12">
    <name type="scientific">Salinicoccus siamensis</name>
    <dbReference type="NCBI Taxonomy" id="381830"/>
    <lineage>
        <taxon>Bacteria</taxon>
        <taxon>Bacillati</taxon>
        <taxon>Bacillota</taxon>
        <taxon>Bacilli</taxon>
        <taxon>Bacillales</taxon>
        <taxon>Staphylococcaceae</taxon>
        <taxon>Salinicoccus</taxon>
    </lineage>
</organism>
<accession>A0ABV5Z480</accession>
<dbReference type="Pfam" id="PF00078">
    <property type="entry name" value="RVT_1"/>
    <property type="match status" value="1"/>
</dbReference>
<dbReference type="Proteomes" id="UP001589740">
    <property type="component" value="Unassembled WGS sequence"/>
</dbReference>